<proteinExistence type="predicted"/>
<keyword evidence="3" id="KW-1185">Reference proteome</keyword>
<keyword evidence="1" id="KW-1133">Transmembrane helix</keyword>
<dbReference type="EMBL" id="JBHUDY010000001">
    <property type="protein sequence ID" value="MFD1611152.1"/>
    <property type="molecule type" value="Genomic_DNA"/>
</dbReference>
<reference evidence="3" key="1">
    <citation type="journal article" date="2019" name="Int. J. Syst. Evol. Microbiol.">
        <title>The Global Catalogue of Microorganisms (GCM) 10K type strain sequencing project: providing services to taxonomists for standard genome sequencing and annotation.</title>
        <authorList>
            <consortium name="The Broad Institute Genomics Platform"/>
            <consortium name="The Broad Institute Genome Sequencing Center for Infectious Disease"/>
            <person name="Wu L."/>
            <person name="Ma J."/>
        </authorList>
    </citation>
    <scope>NUCLEOTIDE SEQUENCE [LARGE SCALE GENOMIC DNA]</scope>
    <source>
        <strain evidence="3">CGMCC 1.16275</strain>
    </source>
</reference>
<dbReference type="Proteomes" id="UP001597115">
    <property type="component" value="Unassembled WGS sequence"/>
</dbReference>
<gene>
    <name evidence="2" type="ORF">ACFSCW_04980</name>
</gene>
<feature type="transmembrane region" description="Helical" evidence="1">
    <location>
        <begin position="35"/>
        <end position="61"/>
    </location>
</feature>
<keyword evidence="1" id="KW-0812">Transmembrane</keyword>
<keyword evidence="1" id="KW-0472">Membrane</keyword>
<feature type="transmembrane region" description="Helical" evidence="1">
    <location>
        <begin position="67"/>
        <end position="88"/>
    </location>
</feature>
<dbReference type="RefSeq" id="WP_380887499.1">
    <property type="nucleotide sequence ID" value="NZ_JBHUDY010000001.1"/>
</dbReference>
<sequence>MTMEQGGALGFGLVIGWFLYFVNRYRRSEASFTDITTVLGAVGGAAVTSLFPGGTVLFGAYGMGLAIGFFGYFLVLVVMVGISPNFGVDYFLDGRRKAPGDGETIPGETQAPSFVFDEAGAPAIKAGVAAGVAAAAALKTGS</sequence>
<feature type="transmembrane region" description="Helical" evidence="1">
    <location>
        <begin position="6"/>
        <end position="23"/>
    </location>
</feature>
<organism evidence="2 3">
    <name type="scientific">Sphingomonas tabacisoli</name>
    <dbReference type="NCBI Taxonomy" id="2249466"/>
    <lineage>
        <taxon>Bacteria</taxon>
        <taxon>Pseudomonadati</taxon>
        <taxon>Pseudomonadota</taxon>
        <taxon>Alphaproteobacteria</taxon>
        <taxon>Sphingomonadales</taxon>
        <taxon>Sphingomonadaceae</taxon>
        <taxon>Sphingomonas</taxon>
    </lineage>
</organism>
<evidence type="ECO:0000256" key="1">
    <source>
        <dbReference type="SAM" id="Phobius"/>
    </source>
</evidence>
<protein>
    <submittedName>
        <fullName evidence="2">Uncharacterized protein</fullName>
    </submittedName>
</protein>
<evidence type="ECO:0000313" key="3">
    <source>
        <dbReference type="Proteomes" id="UP001597115"/>
    </source>
</evidence>
<comment type="caution">
    <text evidence="2">The sequence shown here is derived from an EMBL/GenBank/DDBJ whole genome shotgun (WGS) entry which is preliminary data.</text>
</comment>
<evidence type="ECO:0000313" key="2">
    <source>
        <dbReference type="EMBL" id="MFD1611152.1"/>
    </source>
</evidence>
<name>A0ABW4I107_9SPHN</name>
<accession>A0ABW4I107</accession>